<dbReference type="OrthoDB" id="8030936at2"/>
<dbReference type="RefSeq" id="WP_085466286.1">
    <property type="nucleotide sequence ID" value="NZ_FXBL01000004.1"/>
</dbReference>
<keyword evidence="2" id="KW-1185">Reference proteome</keyword>
<evidence type="ECO:0000313" key="2">
    <source>
        <dbReference type="Proteomes" id="UP000193083"/>
    </source>
</evidence>
<dbReference type="EMBL" id="FXBL01000004">
    <property type="protein sequence ID" value="SMH52137.1"/>
    <property type="molecule type" value="Genomic_DNA"/>
</dbReference>
<sequence>MTNRSDRLKQIVKLQKKVTEIHEMRRANFLAQAAAAEREAKEILEARNEGSMSNLFPDVYSRFVEKAVARARDNEALAQAEGLKVAAETARTNIVERTWREALRDEERKAEERAALDAVEQRLALK</sequence>
<dbReference type="AlphaFoldDB" id="A0A1X7PKF6"/>
<reference evidence="1 2" key="1">
    <citation type="submission" date="2017-04" db="EMBL/GenBank/DDBJ databases">
        <authorList>
            <person name="Afonso C.L."/>
            <person name="Miller P.J."/>
            <person name="Scott M.A."/>
            <person name="Spackman E."/>
            <person name="Goraichik I."/>
            <person name="Dimitrov K.M."/>
            <person name="Suarez D.L."/>
            <person name="Swayne D.E."/>
        </authorList>
    </citation>
    <scope>NUCLEOTIDE SEQUENCE [LARGE SCALE GENOMIC DNA]</scope>
    <source>
        <strain evidence="1 2">B5P</strain>
    </source>
</reference>
<gene>
    <name evidence="1" type="ORF">SAMN02982922_4611</name>
</gene>
<protein>
    <recommendedName>
        <fullName evidence="3">Flagellar FliJ protein</fullName>
    </recommendedName>
</protein>
<proteinExistence type="predicted"/>
<evidence type="ECO:0008006" key="3">
    <source>
        <dbReference type="Google" id="ProtNLM"/>
    </source>
</evidence>
<name>A0A1X7PKF6_9HYPH</name>
<accession>A0A1X7PKF6</accession>
<evidence type="ECO:0000313" key="1">
    <source>
        <dbReference type="EMBL" id="SMH52137.1"/>
    </source>
</evidence>
<dbReference type="Proteomes" id="UP000193083">
    <property type="component" value="Unassembled WGS sequence"/>
</dbReference>
<organism evidence="1 2">
    <name type="scientific">Mesorhizobium australicum</name>
    <dbReference type="NCBI Taxonomy" id="536018"/>
    <lineage>
        <taxon>Bacteria</taxon>
        <taxon>Pseudomonadati</taxon>
        <taxon>Pseudomonadota</taxon>
        <taxon>Alphaproteobacteria</taxon>
        <taxon>Hyphomicrobiales</taxon>
        <taxon>Phyllobacteriaceae</taxon>
        <taxon>Mesorhizobium</taxon>
    </lineage>
</organism>